<sequence length="205" mass="22904">MTLDYAGALERARSLAGEGRRVLGLAGMPGSGKSHLAQRLVADLDGRAVCVPLDGFHLANSELERLGRRQRKGAPDTFDAEAYCQLLRRLRRQRADDLITAPAFDRSREETMTDAIRVAAEVPLILTEGNYLLLSGHGFGQVRQLLDESWYVDCPESERVRRLIARHRAYGKRPTEAREWALGSDRANAELVGAHRLRARFTVRG</sequence>
<comment type="caution">
    <text evidence="1">The sequence shown here is derived from an EMBL/GenBank/DDBJ whole genome shotgun (WGS) entry which is preliminary data.</text>
</comment>
<dbReference type="RefSeq" id="WP_338181738.1">
    <property type="nucleotide sequence ID" value="NZ_JAEKNQ010000057.1"/>
</dbReference>
<dbReference type="EMBL" id="JAEKNQ010000057">
    <property type="protein sequence ID" value="MBJ7604309.1"/>
    <property type="molecule type" value="Genomic_DNA"/>
</dbReference>
<protein>
    <submittedName>
        <fullName evidence="1">Nucleoside/nucleotide kinase family protein</fullName>
    </submittedName>
</protein>
<name>A0A934NEX1_9BACT</name>
<accession>A0A934NEX1</accession>
<dbReference type="Proteomes" id="UP000620075">
    <property type="component" value="Unassembled WGS sequence"/>
</dbReference>
<dbReference type="Pfam" id="PF13671">
    <property type="entry name" value="AAA_33"/>
    <property type="match status" value="1"/>
</dbReference>
<dbReference type="NCBIfam" id="NF006743">
    <property type="entry name" value="PRK09270.1-2"/>
    <property type="match status" value="1"/>
</dbReference>
<dbReference type="AlphaFoldDB" id="A0A934NEX1"/>
<keyword evidence="1" id="KW-0418">Kinase</keyword>
<dbReference type="InterPro" id="IPR027417">
    <property type="entry name" value="P-loop_NTPase"/>
</dbReference>
<keyword evidence="1" id="KW-0808">Transferase</keyword>
<dbReference type="GO" id="GO:0016301">
    <property type="term" value="F:kinase activity"/>
    <property type="evidence" value="ECO:0007669"/>
    <property type="project" value="UniProtKB-KW"/>
</dbReference>
<evidence type="ECO:0000313" key="2">
    <source>
        <dbReference type="Proteomes" id="UP000620075"/>
    </source>
</evidence>
<dbReference type="SUPFAM" id="SSF52540">
    <property type="entry name" value="P-loop containing nucleoside triphosphate hydrolases"/>
    <property type="match status" value="1"/>
</dbReference>
<reference evidence="1 2" key="1">
    <citation type="submission" date="2020-10" db="EMBL/GenBank/DDBJ databases">
        <title>Ca. Dormibacterota MAGs.</title>
        <authorList>
            <person name="Montgomery K."/>
        </authorList>
    </citation>
    <scope>NUCLEOTIDE SEQUENCE [LARGE SCALE GENOMIC DNA]</scope>
    <source>
        <strain evidence="1">SC8811_S16_3</strain>
    </source>
</reference>
<dbReference type="PANTHER" id="PTHR10285">
    <property type="entry name" value="URIDINE KINASE"/>
    <property type="match status" value="1"/>
</dbReference>
<organism evidence="1 2">
    <name type="scientific">Candidatus Dormiibacter inghamiae</name>
    <dbReference type="NCBI Taxonomy" id="3127013"/>
    <lineage>
        <taxon>Bacteria</taxon>
        <taxon>Bacillati</taxon>
        <taxon>Candidatus Dormiibacterota</taxon>
        <taxon>Candidatus Dormibacteria</taxon>
        <taxon>Candidatus Dormibacterales</taxon>
        <taxon>Candidatus Dormibacteraceae</taxon>
        <taxon>Candidatus Dormiibacter</taxon>
    </lineage>
</organism>
<dbReference type="Gene3D" id="3.40.50.300">
    <property type="entry name" value="P-loop containing nucleotide triphosphate hydrolases"/>
    <property type="match status" value="2"/>
</dbReference>
<proteinExistence type="predicted"/>
<evidence type="ECO:0000313" key="1">
    <source>
        <dbReference type="EMBL" id="MBJ7604309.1"/>
    </source>
</evidence>
<gene>
    <name evidence="1" type="ORF">JF888_14165</name>
</gene>